<comment type="similarity">
    <text evidence="5">Belongs to the CCDC47 family.</text>
</comment>
<keyword evidence="2 9" id="KW-1133">Transmembrane helix</keyword>
<feature type="transmembrane region" description="Helical" evidence="9">
    <location>
        <begin position="16"/>
        <end position="38"/>
    </location>
</feature>
<evidence type="ECO:0000256" key="6">
    <source>
        <dbReference type="ARBA" id="ARBA00034875"/>
    </source>
</evidence>
<feature type="region of interest" description="Disordered" evidence="8">
    <location>
        <begin position="49"/>
        <end position="165"/>
    </location>
</feature>
<organism evidence="10">
    <name type="scientific">Medioppia subpectinata</name>
    <dbReference type="NCBI Taxonomy" id="1979941"/>
    <lineage>
        <taxon>Eukaryota</taxon>
        <taxon>Metazoa</taxon>
        <taxon>Ecdysozoa</taxon>
        <taxon>Arthropoda</taxon>
        <taxon>Chelicerata</taxon>
        <taxon>Arachnida</taxon>
        <taxon>Acari</taxon>
        <taxon>Acariformes</taxon>
        <taxon>Sarcoptiformes</taxon>
        <taxon>Oribatida</taxon>
        <taxon>Brachypylina</taxon>
        <taxon>Oppioidea</taxon>
        <taxon>Oppiidae</taxon>
        <taxon>Medioppia</taxon>
    </lineage>
</organism>
<evidence type="ECO:0000313" key="11">
    <source>
        <dbReference type="Proteomes" id="UP000759131"/>
    </source>
</evidence>
<evidence type="ECO:0000256" key="1">
    <source>
        <dbReference type="ARBA" id="ARBA00022692"/>
    </source>
</evidence>
<dbReference type="OrthoDB" id="10039147at2759"/>
<dbReference type="GO" id="GO:0005509">
    <property type="term" value="F:calcium ion binding"/>
    <property type="evidence" value="ECO:0007669"/>
    <property type="project" value="InterPro"/>
</dbReference>
<proteinExistence type="inferred from homology"/>
<dbReference type="GO" id="GO:0030867">
    <property type="term" value="C:rough endoplasmic reticulum membrane"/>
    <property type="evidence" value="ECO:0007669"/>
    <property type="project" value="UniProtKB-SubCell"/>
</dbReference>
<keyword evidence="11" id="KW-1185">Reference proteome</keyword>
<evidence type="ECO:0000256" key="8">
    <source>
        <dbReference type="SAM" id="MobiDB-lite"/>
    </source>
</evidence>
<evidence type="ECO:0000256" key="9">
    <source>
        <dbReference type="SAM" id="Phobius"/>
    </source>
</evidence>
<reference evidence="10" key="1">
    <citation type="submission" date="2020-11" db="EMBL/GenBank/DDBJ databases">
        <authorList>
            <person name="Tran Van P."/>
        </authorList>
    </citation>
    <scope>NUCLEOTIDE SEQUENCE</scope>
</reference>
<evidence type="ECO:0000313" key="10">
    <source>
        <dbReference type="EMBL" id="CAD7623343.1"/>
    </source>
</evidence>
<evidence type="ECO:0000256" key="2">
    <source>
        <dbReference type="ARBA" id="ARBA00022989"/>
    </source>
</evidence>
<feature type="compositionally biased region" description="Acidic residues" evidence="8">
    <location>
        <begin position="92"/>
        <end position="102"/>
    </location>
</feature>
<keyword evidence="1 9" id="KW-0812">Transmembrane</keyword>
<feature type="compositionally biased region" description="Basic and acidic residues" evidence="8">
    <location>
        <begin position="473"/>
        <end position="506"/>
    </location>
</feature>
<gene>
    <name evidence="10" type="ORF">OSB1V03_LOCUS3799</name>
</gene>
<keyword evidence="3 9" id="KW-0472">Membrane</keyword>
<dbReference type="Pfam" id="PF07946">
    <property type="entry name" value="CCDC47"/>
    <property type="match status" value="1"/>
</dbReference>
<protein>
    <recommendedName>
        <fullName evidence="6">PAT complex subunit CCDC47</fullName>
    </recommendedName>
    <alternativeName>
        <fullName evidence="7">Coiled-coil domain-containing protein 47</fullName>
    </alternativeName>
</protein>
<sequence>MGFILSRRSGRQYSRVVSLVLATNLVMALILEICVVSVDSKLASDQQYEDNEFAEFEDTDEDSPPAPPNTKPDATAREANANVGPNASPSAADDEDDDVEEVVDNRNKLNKESDKSDVTVEDEDDDELDDEEFEYVSESDDSGSKSESSADRSRDTAGGNAKKPDLKITNVPLHLRSNWESYYLEFLMIAGLVIYFINFIAGRNKNHKMADTWFDVHKELLYSNFALVGDDGKKEVESAGLNKETESVFTLWCSGRVCVEGMLVELKFLKRQDLVSVVSNYFKPTTDQIQIRVTLNVDAMDSYVFCIANKKSAQRLAKEMNDINTYCPTKKTPEKYGVLGDKFVLLNEIGEAASVLLDAKVISLLKKYEDCIDYIHFTDQYSGYRLAEDIQPTKLPDVKRMLIFAFNFPSNSSRNYDEIEAMKPLLQLVFYSIEKVRRFRLSREGKMKAERNRRRVEELFLKTTHVQRQEVAQLKREERRRAEKEKMLNDSDPEKQRKWEEKEYKRELKRKTPKMKQLKVKAM</sequence>
<dbReference type="EMBL" id="CAJPIZ010001611">
    <property type="protein sequence ID" value="CAG2103773.1"/>
    <property type="molecule type" value="Genomic_DNA"/>
</dbReference>
<dbReference type="InterPro" id="IPR012879">
    <property type="entry name" value="CCDC47"/>
</dbReference>
<dbReference type="PANTHER" id="PTHR12883:SF0">
    <property type="entry name" value="PAT COMPLEX SUBUNIT CCDC47"/>
    <property type="match status" value="1"/>
</dbReference>
<feature type="compositionally biased region" description="Basic residues" evidence="8">
    <location>
        <begin position="507"/>
        <end position="523"/>
    </location>
</feature>
<feature type="compositionally biased region" description="Acidic residues" evidence="8">
    <location>
        <begin position="49"/>
        <end position="63"/>
    </location>
</feature>
<feature type="compositionally biased region" description="Basic and acidic residues" evidence="8">
    <location>
        <begin position="142"/>
        <end position="155"/>
    </location>
</feature>
<dbReference type="PANTHER" id="PTHR12883">
    <property type="entry name" value="ADIPOCYTE-SPECIFIC PROTEIN 4-RELATED"/>
    <property type="match status" value="1"/>
</dbReference>
<accession>A0A7R9PWX2</accession>
<comment type="subcellular location">
    <subcellularLocation>
        <location evidence="4">Rough endoplasmic reticulum membrane</location>
        <topology evidence="4">Single-pass type I membrane protein</topology>
    </subcellularLocation>
</comment>
<feature type="compositionally biased region" description="Basic and acidic residues" evidence="8">
    <location>
        <begin position="103"/>
        <end position="118"/>
    </location>
</feature>
<name>A0A7R9PWX2_9ACAR</name>
<evidence type="ECO:0000256" key="7">
    <source>
        <dbReference type="ARBA" id="ARBA00034902"/>
    </source>
</evidence>
<feature type="transmembrane region" description="Helical" evidence="9">
    <location>
        <begin position="182"/>
        <end position="201"/>
    </location>
</feature>
<feature type="region of interest" description="Disordered" evidence="8">
    <location>
        <begin position="471"/>
        <end position="523"/>
    </location>
</feature>
<dbReference type="EMBL" id="OC856186">
    <property type="protein sequence ID" value="CAD7623343.1"/>
    <property type="molecule type" value="Genomic_DNA"/>
</dbReference>
<dbReference type="AlphaFoldDB" id="A0A7R9PWX2"/>
<evidence type="ECO:0000256" key="3">
    <source>
        <dbReference type="ARBA" id="ARBA00023136"/>
    </source>
</evidence>
<evidence type="ECO:0000256" key="4">
    <source>
        <dbReference type="ARBA" id="ARBA00034697"/>
    </source>
</evidence>
<evidence type="ECO:0000256" key="5">
    <source>
        <dbReference type="ARBA" id="ARBA00034746"/>
    </source>
</evidence>
<feature type="compositionally biased region" description="Acidic residues" evidence="8">
    <location>
        <begin position="119"/>
        <end position="141"/>
    </location>
</feature>
<dbReference type="Proteomes" id="UP000759131">
    <property type="component" value="Unassembled WGS sequence"/>
</dbReference>
<dbReference type="GO" id="GO:0032469">
    <property type="term" value="P:endoplasmic reticulum calcium ion homeostasis"/>
    <property type="evidence" value="ECO:0007669"/>
    <property type="project" value="InterPro"/>
</dbReference>